<comment type="catalytic activity">
    <reaction evidence="1 6">
        <text>7,8-dihydroneopterin = 6-hydroxymethyl-7,8-dihydropterin + glycolaldehyde</text>
        <dbReference type="Rhea" id="RHEA:10540"/>
        <dbReference type="ChEBI" id="CHEBI:17001"/>
        <dbReference type="ChEBI" id="CHEBI:17071"/>
        <dbReference type="ChEBI" id="CHEBI:44841"/>
        <dbReference type="EC" id="4.1.2.25"/>
    </reaction>
</comment>
<gene>
    <name evidence="8" type="primary">folB</name>
    <name evidence="8" type="ORF">ACFSNC_11590</name>
</gene>
<accession>A0ABW4YXW0</accession>
<comment type="similarity">
    <text evidence="3 6">Belongs to the DHNA family.</text>
</comment>
<keyword evidence="5 6" id="KW-0456">Lyase</keyword>
<dbReference type="Proteomes" id="UP001597299">
    <property type="component" value="Unassembled WGS sequence"/>
</dbReference>
<sequence>MSDRIFLRGIELHAYHGLYEEEARLGQRFVIDVDWWLDAHPAAQHDDYAETVGYEKVFETVHAVSAGHRFHIIEAFAEAIAAEILRRYARVERVRVEVHKPNAPIPGVLRDVGVEIVRQRD</sequence>
<proteinExistence type="inferred from homology"/>
<evidence type="ECO:0000259" key="7">
    <source>
        <dbReference type="SMART" id="SM00905"/>
    </source>
</evidence>
<comment type="caution">
    <text evidence="8">The sequence shown here is derived from an EMBL/GenBank/DDBJ whole genome shotgun (WGS) entry which is preliminary data.</text>
</comment>
<evidence type="ECO:0000313" key="9">
    <source>
        <dbReference type="Proteomes" id="UP001597299"/>
    </source>
</evidence>
<name>A0ABW4YXW0_9HYPH</name>
<dbReference type="GO" id="GO:0004150">
    <property type="term" value="F:dihydroneopterin aldolase activity"/>
    <property type="evidence" value="ECO:0007669"/>
    <property type="project" value="UniProtKB-EC"/>
</dbReference>
<evidence type="ECO:0000256" key="1">
    <source>
        <dbReference type="ARBA" id="ARBA00001353"/>
    </source>
</evidence>
<dbReference type="SMART" id="SM00905">
    <property type="entry name" value="FolB"/>
    <property type="match status" value="1"/>
</dbReference>
<reference evidence="9" key="1">
    <citation type="journal article" date="2019" name="Int. J. Syst. Evol. Microbiol.">
        <title>The Global Catalogue of Microorganisms (GCM) 10K type strain sequencing project: providing services to taxonomists for standard genome sequencing and annotation.</title>
        <authorList>
            <consortium name="The Broad Institute Genomics Platform"/>
            <consortium name="The Broad Institute Genome Sequencing Center for Infectious Disease"/>
            <person name="Wu L."/>
            <person name="Ma J."/>
        </authorList>
    </citation>
    <scope>NUCLEOTIDE SEQUENCE [LARGE SCALE GENOMIC DNA]</scope>
    <source>
        <strain evidence="9">CCM 7435</strain>
    </source>
</reference>
<dbReference type="PANTHER" id="PTHR42844:SF1">
    <property type="entry name" value="DIHYDRONEOPTERIN ALDOLASE 1-RELATED"/>
    <property type="match status" value="1"/>
</dbReference>
<dbReference type="SUPFAM" id="SSF55620">
    <property type="entry name" value="Tetrahydrobiopterin biosynthesis enzymes-like"/>
    <property type="match status" value="1"/>
</dbReference>
<dbReference type="NCBIfam" id="TIGR00526">
    <property type="entry name" value="folB_dom"/>
    <property type="match status" value="1"/>
</dbReference>
<comment type="function">
    <text evidence="6">Catalyzes the conversion of 7,8-dihydroneopterin to 6-hydroxymethyl-7,8-dihydropterin.</text>
</comment>
<keyword evidence="9" id="KW-1185">Reference proteome</keyword>
<keyword evidence="4 6" id="KW-0289">Folate biosynthesis</keyword>
<dbReference type="EC" id="4.1.2.25" evidence="6"/>
<organism evidence="8 9">
    <name type="scientific">Ancylobacter oerskovii</name>
    <dbReference type="NCBI Taxonomy" id="459519"/>
    <lineage>
        <taxon>Bacteria</taxon>
        <taxon>Pseudomonadati</taxon>
        <taxon>Pseudomonadota</taxon>
        <taxon>Alphaproteobacteria</taxon>
        <taxon>Hyphomicrobiales</taxon>
        <taxon>Xanthobacteraceae</taxon>
        <taxon>Ancylobacter</taxon>
    </lineage>
</organism>
<dbReference type="CDD" id="cd00534">
    <property type="entry name" value="DHNA_DHNTPE"/>
    <property type="match status" value="1"/>
</dbReference>
<evidence type="ECO:0000313" key="8">
    <source>
        <dbReference type="EMBL" id="MFD2141047.1"/>
    </source>
</evidence>
<dbReference type="InterPro" id="IPR043133">
    <property type="entry name" value="GTP-CH-I_C/QueF"/>
</dbReference>
<evidence type="ECO:0000256" key="3">
    <source>
        <dbReference type="ARBA" id="ARBA00005708"/>
    </source>
</evidence>
<dbReference type="Pfam" id="PF02152">
    <property type="entry name" value="FolB"/>
    <property type="match status" value="1"/>
</dbReference>
<dbReference type="RefSeq" id="WP_213350421.1">
    <property type="nucleotide sequence ID" value="NZ_JAHBGB010000002.1"/>
</dbReference>
<evidence type="ECO:0000256" key="2">
    <source>
        <dbReference type="ARBA" id="ARBA00005013"/>
    </source>
</evidence>
<comment type="pathway">
    <text evidence="2 6">Cofactor biosynthesis; tetrahydrofolate biosynthesis; 2-amino-4-hydroxy-6-hydroxymethyl-7,8-dihydropteridine diphosphate from 7,8-dihydroneopterin triphosphate: step 3/4.</text>
</comment>
<evidence type="ECO:0000256" key="6">
    <source>
        <dbReference type="RuleBase" id="RU362079"/>
    </source>
</evidence>
<dbReference type="InterPro" id="IPR006157">
    <property type="entry name" value="FolB_dom"/>
</dbReference>
<protein>
    <recommendedName>
        <fullName evidence="6">7,8-dihydroneopterin aldolase</fullName>
        <ecNumber evidence="6">4.1.2.25</ecNumber>
    </recommendedName>
</protein>
<dbReference type="Gene3D" id="3.30.1130.10">
    <property type="match status" value="1"/>
</dbReference>
<feature type="domain" description="Dihydroneopterin aldolase/epimerase" evidence="7">
    <location>
        <begin position="5"/>
        <end position="118"/>
    </location>
</feature>
<dbReference type="EMBL" id="JBHUHD010000001">
    <property type="protein sequence ID" value="MFD2141047.1"/>
    <property type="molecule type" value="Genomic_DNA"/>
</dbReference>
<dbReference type="PANTHER" id="PTHR42844">
    <property type="entry name" value="DIHYDRONEOPTERIN ALDOLASE 1-RELATED"/>
    <property type="match status" value="1"/>
</dbReference>
<dbReference type="NCBIfam" id="TIGR00525">
    <property type="entry name" value="folB"/>
    <property type="match status" value="1"/>
</dbReference>
<dbReference type="InterPro" id="IPR006156">
    <property type="entry name" value="Dihydroneopterin_aldolase"/>
</dbReference>
<evidence type="ECO:0000256" key="5">
    <source>
        <dbReference type="ARBA" id="ARBA00023239"/>
    </source>
</evidence>
<evidence type="ECO:0000256" key="4">
    <source>
        <dbReference type="ARBA" id="ARBA00022909"/>
    </source>
</evidence>